<organism evidence="3 4">
    <name type="scientific">candidate division WWE3 bacterium GW2011_GWC2_41_23</name>
    <dbReference type="NCBI Taxonomy" id="1619123"/>
    <lineage>
        <taxon>Bacteria</taxon>
        <taxon>Katanobacteria</taxon>
    </lineage>
</organism>
<dbReference type="EMBL" id="LCBB01000011">
    <property type="protein sequence ID" value="KKS02781.1"/>
    <property type="molecule type" value="Genomic_DNA"/>
</dbReference>
<dbReference type="Pfam" id="PF13541">
    <property type="entry name" value="ChlI"/>
    <property type="match status" value="1"/>
</dbReference>
<dbReference type="PANTHER" id="PTHR32039:SF7">
    <property type="entry name" value="COMPETENCE PROTEIN COMM"/>
    <property type="match status" value="1"/>
</dbReference>
<dbReference type="Pfam" id="PF01078">
    <property type="entry name" value="Mg_chelatase"/>
    <property type="match status" value="1"/>
</dbReference>
<name>A0A0G0Y071_UNCKA</name>
<dbReference type="Gene3D" id="3.40.50.300">
    <property type="entry name" value="P-loop containing nucleotide triphosphate hydrolases"/>
    <property type="match status" value="1"/>
</dbReference>
<comment type="caution">
    <text evidence="3">The sequence shown here is derived from an EMBL/GenBank/DDBJ whole genome shotgun (WGS) entry which is preliminary data.</text>
</comment>
<dbReference type="PANTHER" id="PTHR32039">
    <property type="entry name" value="MAGNESIUM-CHELATASE SUBUNIT CHLI"/>
    <property type="match status" value="1"/>
</dbReference>
<dbReference type="InterPro" id="IPR025158">
    <property type="entry name" value="Mg_chelat-rel_C"/>
</dbReference>
<dbReference type="CDD" id="cd00009">
    <property type="entry name" value="AAA"/>
    <property type="match status" value="1"/>
</dbReference>
<dbReference type="InterPro" id="IPR045006">
    <property type="entry name" value="CHLI-like"/>
</dbReference>
<protein>
    <submittedName>
        <fullName evidence="3">ATPase</fullName>
    </submittedName>
</protein>
<dbReference type="SUPFAM" id="SSF52540">
    <property type="entry name" value="P-loop containing nucleoside triphosphate hydrolases"/>
    <property type="match status" value="1"/>
</dbReference>
<gene>
    <name evidence="3" type="ORF">UU55_C0011G0020</name>
</gene>
<dbReference type="AlphaFoldDB" id="A0A0G0Y071"/>
<evidence type="ECO:0000259" key="2">
    <source>
        <dbReference type="Pfam" id="PF13335"/>
    </source>
</evidence>
<sequence length="506" mass="54622">MYCKVRTFFIKDFKVIDVCVEVTISSRGIPRVEVTGVKGRESAKSIKMIRTAFSNSGLEFPNKKVNINVLPEGLISDLADIEFPVSMGILFAHLGVAPGTSDLFYGGMDAAGSLVPATKIIFMDGAWSHGRIGRLFIPEGSHYFNESKNGLNVYKLTSLSRAAEILIKGGQPSTGERQSLSHNYKWKAPDGKNCFCNVLGNENAKRALTISISGHHNILMLGPSGTGKSLLAEKSTGMFPSGTSADAVEIIKAAVMCGQPLENTVKTPFRCPHISIKETDLIGGPRMPGEATLAHKGILFLDEMHLFAPKVLNSLKTVVDQKKIDFNCGGIPVSYPADFLLMGAANSCMCGLLGAEDRQCKCNGQDLNTYNSRMNPALLERFDILTHVTGAAVEAVRAKGGGNCSSGCRIKEQINNAVAVQRERFKSLGISYNSQIPTDHINSICTLGKNTALLLEMAVSRYGLSTRAVHRILCVSRTVADLEGAPEISVAHIAEAVQYRVKNDKP</sequence>
<feature type="domain" description="Magnesium chelatase ChlI-like catalytic" evidence="1">
    <location>
        <begin position="195"/>
        <end position="390"/>
    </location>
</feature>
<reference evidence="3 4" key="1">
    <citation type="journal article" date="2015" name="Nature">
        <title>rRNA introns, odd ribosomes, and small enigmatic genomes across a large radiation of phyla.</title>
        <authorList>
            <person name="Brown C.T."/>
            <person name="Hug L.A."/>
            <person name="Thomas B.C."/>
            <person name="Sharon I."/>
            <person name="Castelle C.J."/>
            <person name="Singh A."/>
            <person name="Wilkins M.J."/>
            <person name="Williams K.H."/>
            <person name="Banfield J.F."/>
        </authorList>
    </citation>
    <scope>NUCLEOTIDE SEQUENCE [LARGE SCALE GENOMIC DNA]</scope>
</reference>
<dbReference type="InterPro" id="IPR020568">
    <property type="entry name" value="Ribosomal_Su5_D2-typ_SF"/>
</dbReference>
<dbReference type="Proteomes" id="UP000033947">
    <property type="component" value="Unassembled WGS sequence"/>
</dbReference>
<evidence type="ECO:0000313" key="4">
    <source>
        <dbReference type="Proteomes" id="UP000033947"/>
    </source>
</evidence>
<accession>A0A0G0Y071</accession>
<evidence type="ECO:0000259" key="1">
    <source>
        <dbReference type="Pfam" id="PF01078"/>
    </source>
</evidence>
<proteinExistence type="predicted"/>
<dbReference type="InterPro" id="IPR000523">
    <property type="entry name" value="Mg_chelatse_chII-like_cat_dom"/>
</dbReference>
<dbReference type="GO" id="GO:0005524">
    <property type="term" value="F:ATP binding"/>
    <property type="evidence" value="ECO:0007669"/>
    <property type="project" value="InterPro"/>
</dbReference>
<dbReference type="InterPro" id="IPR027417">
    <property type="entry name" value="P-loop_NTPase"/>
</dbReference>
<feature type="domain" description="Mg chelatase-related protein C-terminal" evidence="2">
    <location>
        <begin position="409"/>
        <end position="500"/>
    </location>
</feature>
<dbReference type="SUPFAM" id="SSF54211">
    <property type="entry name" value="Ribosomal protein S5 domain 2-like"/>
    <property type="match status" value="1"/>
</dbReference>
<evidence type="ECO:0000313" key="3">
    <source>
        <dbReference type="EMBL" id="KKS02781.1"/>
    </source>
</evidence>
<dbReference type="Pfam" id="PF13335">
    <property type="entry name" value="Mg_chelatase_C"/>
    <property type="match status" value="1"/>
</dbReference>